<dbReference type="AlphaFoldDB" id="H5XV14"/>
<keyword evidence="1" id="KW-0812">Transmembrane</keyword>
<dbReference type="Pfam" id="PF13163">
    <property type="entry name" value="DUF3999"/>
    <property type="match status" value="1"/>
</dbReference>
<keyword evidence="1" id="KW-0472">Membrane</keyword>
<dbReference type="HOGENOM" id="CLU_653332_0_0_9"/>
<dbReference type="InterPro" id="IPR025060">
    <property type="entry name" value="DUF3999"/>
</dbReference>
<protein>
    <submittedName>
        <fullName evidence="2">Uncharacterized protein</fullName>
    </submittedName>
</protein>
<dbReference type="Proteomes" id="UP000005104">
    <property type="component" value="Chromosome"/>
</dbReference>
<dbReference type="EMBL" id="CM001441">
    <property type="protein sequence ID" value="EHQ89466.1"/>
    <property type="molecule type" value="Genomic_DNA"/>
</dbReference>
<name>H5XV14_9FIRM</name>
<evidence type="ECO:0000313" key="2">
    <source>
        <dbReference type="EMBL" id="EHQ89466.1"/>
    </source>
</evidence>
<dbReference type="RefSeq" id="WP_007783168.1">
    <property type="nucleotide sequence ID" value="NZ_CM001441.1"/>
</dbReference>
<keyword evidence="3" id="KW-1185">Reference proteome</keyword>
<dbReference type="OrthoDB" id="1806788at2"/>
<proteinExistence type="predicted"/>
<evidence type="ECO:0000313" key="3">
    <source>
        <dbReference type="Proteomes" id="UP000005104"/>
    </source>
</evidence>
<dbReference type="eggNOG" id="ENOG503281Z">
    <property type="taxonomic scope" value="Bacteria"/>
</dbReference>
<gene>
    <name evidence="2" type="ORF">DesyoDRAFT_2387</name>
</gene>
<feature type="transmembrane region" description="Helical" evidence="1">
    <location>
        <begin position="404"/>
        <end position="425"/>
    </location>
</feature>
<evidence type="ECO:0000256" key="1">
    <source>
        <dbReference type="SAM" id="Phobius"/>
    </source>
</evidence>
<reference evidence="2 3" key="1">
    <citation type="submission" date="2011-11" db="EMBL/GenBank/DDBJ databases">
        <title>The Noncontiguous Finished genome of Desulfosporosinus youngiae DSM 17734.</title>
        <authorList>
            <consortium name="US DOE Joint Genome Institute (JGI-PGF)"/>
            <person name="Lucas S."/>
            <person name="Han J."/>
            <person name="Lapidus A."/>
            <person name="Cheng J.-F."/>
            <person name="Goodwin L."/>
            <person name="Pitluck S."/>
            <person name="Peters L."/>
            <person name="Ovchinnikova G."/>
            <person name="Lu M."/>
            <person name="Land M.L."/>
            <person name="Hauser L."/>
            <person name="Pester M."/>
            <person name="Spring S."/>
            <person name="Ollivier B."/>
            <person name="Rattei T."/>
            <person name="Klenk H.-P."/>
            <person name="Wagner M."/>
            <person name="Loy A."/>
            <person name="Woyke T.J."/>
        </authorList>
    </citation>
    <scope>NUCLEOTIDE SEQUENCE [LARGE SCALE GENOMIC DNA]</scope>
    <source>
        <strain evidence="2 3">DSM 17734</strain>
    </source>
</reference>
<keyword evidence="1" id="KW-1133">Transmembrane helix</keyword>
<accession>H5XV14</accession>
<sequence>MKTLQTNKPQSKLSLSNFLIRLFLGTLILSVLSPGQILAAVSDFRYHAPVTVNDSVAFYNLLELTDEVLGQTQAGSPDLRIYSGDQEIPFAMVTEQDLTATAKVEGAEILNQGKDAHGNFQFEILIPSSQWVKQLTVLSSDKNFIRRVKVEGSRNQQDWLTLNEDSTIFDLSDEQKARHLEVNLAPTNLSYLRITIYNEGKGAFNFDGVSLSTQEQLEVASGTKERPYTLLNQSSKDGVQEYTLDLLQPHLPSRELGIITDEVNFNRTVELYASDNNKDWNLITQGEFFVYQLDKMTAKQLVLKFDTPFRYIKLKIYNQDNPTLNIKSMNLKGSNPLLVFPAEREKEMILYWGDSQSKAPVYDIQKFKSNLDYAKTPKAFLGQAGENTEYRFKDTRPWSEKNSWLLQGILVIVVATLLVIITRSIRRISSEKQ</sequence>
<organism evidence="2 3">
    <name type="scientific">Desulfosporosinus youngiae DSM 17734</name>
    <dbReference type="NCBI Taxonomy" id="768710"/>
    <lineage>
        <taxon>Bacteria</taxon>
        <taxon>Bacillati</taxon>
        <taxon>Bacillota</taxon>
        <taxon>Clostridia</taxon>
        <taxon>Eubacteriales</taxon>
        <taxon>Desulfitobacteriaceae</taxon>
        <taxon>Desulfosporosinus</taxon>
    </lineage>
</organism>